<proteinExistence type="predicted"/>
<organism evidence="1 2">
    <name type="scientific">Gigaspora margarita</name>
    <dbReference type="NCBI Taxonomy" id="4874"/>
    <lineage>
        <taxon>Eukaryota</taxon>
        <taxon>Fungi</taxon>
        <taxon>Fungi incertae sedis</taxon>
        <taxon>Mucoromycota</taxon>
        <taxon>Glomeromycotina</taxon>
        <taxon>Glomeromycetes</taxon>
        <taxon>Diversisporales</taxon>
        <taxon>Gigasporaceae</taxon>
        <taxon>Gigaspora</taxon>
    </lineage>
</organism>
<evidence type="ECO:0000313" key="2">
    <source>
        <dbReference type="Proteomes" id="UP000789901"/>
    </source>
</evidence>
<comment type="caution">
    <text evidence="1">The sequence shown here is derived from an EMBL/GenBank/DDBJ whole genome shotgun (WGS) entry which is preliminary data.</text>
</comment>
<reference evidence="1 2" key="1">
    <citation type="submission" date="2021-06" db="EMBL/GenBank/DDBJ databases">
        <authorList>
            <person name="Kallberg Y."/>
            <person name="Tangrot J."/>
            <person name="Rosling A."/>
        </authorList>
    </citation>
    <scope>NUCLEOTIDE SEQUENCE [LARGE SCALE GENOMIC DNA]</scope>
    <source>
        <strain evidence="1 2">120-4 pot B 10/14</strain>
    </source>
</reference>
<dbReference type="EMBL" id="CAJVQB010007852">
    <property type="protein sequence ID" value="CAG8710219.1"/>
    <property type="molecule type" value="Genomic_DNA"/>
</dbReference>
<sequence length="68" mass="8015">FLDPIYFVNNDPTHPVNNNYTNLQPLLQSFANMYQFWSLHQQVTIQFQLEELVNTPPIVLEKLVTIKP</sequence>
<accession>A0ABN7UZV5</accession>
<keyword evidence="2" id="KW-1185">Reference proteome</keyword>
<evidence type="ECO:0000313" key="1">
    <source>
        <dbReference type="EMBL" id="CAG8710219.1"/>
    </source>
</evidence>
<feature type="non-terminal residue" evidence="1">
    <location>
        <position position="1"/>
    </location>
</feature>
<dbReference type="Proteomes" id="UP000789901">
    <property type="component" value="Unassembled WGS sequence"/>
</dbReference>
<protein>
    <submittedName>
        <fullName evidence="1">43996_t:CDS:1</fullName>
    </submittedName>
</protein>
<name>A0ABN7UZV5_GIGMA</name>
<gene>
    <name evidence="1" type="ORF">GMARGA_LOCUS12690</name>
</gene>